<gene>
    <name evidence="1" type="ORF">I553_6347</name>
</gene>
<dbReference type="AlphaFoldDB" id="X8BEC9"/>
<organism evidence="1">
    <name type="scientific">Mycobacterium xenopi 4042</name>
    <dbReference type="NCBI Taxonomy" id="1299334"/>
    <lineage>
        <taxon>Bacteria</taxon>
        <taxon>Bacillati</taxon>
        <taxon>Actinomycetota</taxon>
        <taxon>Actinomycetes</taxon>
        <taxon>Mycobacteriales</taxon>
        <taxon>Mycobacteriaceae</taxon>
        <taxon>Mycobacterium</taxon>
    </lineage>
</organism>
<dbReference type="PATRIC" id="fig|1299334.3.peg.4511"/>
<accession>X8BEC9</accession>
<sequence length="46" mass="4803">MRVADVLPGLIDTAILTSTPSHSDAGVQVRSVEEIRAVAPRRACSG</sequence>
<protein>
    <submittedName>
        <fullName evidence="1">Short-chain type dehydrogenase/reductase domain protein</fullName>
    </submittedName>
</protein>
<comment type="caution">
    <text evidence="1">The sequence shown here is derived from an EMBL/GenBank/DDBJ whole genome shotgun (WGS) entry which is preliminary data.</text>
</comment>
<evidence type="ECO:0000313" key="1">
    <source>
        <dbReference type="EMBL" id="EUA42487.1"/>
    </source>
</evidence>
<proteinExistence type="predicted"/>
<dbReference type="EMBL" id="JAOB01000042">
    <property type="protein sequence ID" value="EUA42487.1"/>
    <property type="molecule type" value="Genomic_DNA"/>
</dbReference>
<reference evidence="1" key="1">
    <citation type="submission" date="2014-01" db="EMBL/GenBank/DDBJ databases">
        <authorList>
            <person name="Brown-Elliot B."/>
            <person name="Wallace R."/>
            <person name="Lenaerts A."/>
            <person name="Ordway D."/>
            <person name="DeGroote M.A."/>
            <person name="Parker T."/>
            <person name="Sizemore C."/>
            <person name="Tallon L.J."/>
            <person name="Sadzewicz L.K."/>
            <person name="Sengamalay N."/>
            <person name="Fraser C.M."/>
            <person name="Hine E."/>
            <person name="Shefchek K.A."/>
            <person name="Das S.P."/>
            <person name="Tettelin H."/>
        </authorList>
    </citation>
    <scope>NUCLEOTIDE SEQUENCE [LARGE SCALE GENOMIC DNA]</scope>
    <source>
        <strain evidence="1">4042</strain>
    </source>
</reference>
<name>X8BEC9_MYCXE</name>